<dbReference type="PANTHER" id="PTHR34775">
    <property type="entry name" value="TRANSMEMBRANE PROTEIN"/>
    <property type="match status" value="1"/>
</dbReference>
<protein>
    <submittedName>
        <fullName evidence="3">Uncharacterized protein</fullName>
    </submittedName>
</protein>
<feature type="region of interest" description="Disordered" evidence="1">
    <location>
        <begin position="354"/>
        <end position="377"/>
    </location>
</feature>
<gene>
    <name evidence="3" type="ORF">CJ030_MR3G026372</name>
</gene>
<organism evidence="3 4">
    <name type="scientific">Morella rubra</name>
    <name type="common">Chinese bayberry</name>
    <dbReference type="NCBI Taxonomy" id="262757"/>
    <lineage>
        <taxon>Eukaryota</taxon>
        <taxon>Viridiplantae</taxon>
        <taxon>Streptophyta</taxon>
        <taxon>Embryophyta</taxon>
        <taxon>Tracheophyta</taxon>
        <taxon>Spermatophyta</taxon>
        <taxon>Magnoliopsida</taxon>
        <taxon>eudicotyledons</taxon>
        <taxon>Gunneridae</taxon>
        <taxon>Pentapetalae</taxon>
        <taxon>rosids</taxon>
        <taxon>fabids</taxon>
        <taxon>Fagales</taxon>
        <taxon>Myricaceae</taxon>
        <taxon>Morella</taxon>
    </lineage>
</organism>
<feature type="compositionally biased region" description="Acidic residues" evidence="1">
    <location>
        <begin position="355"/>
        <end position="364"/>
    </location>
</feature>
<evidence type="ECO:0000256" key="1">
    <source>
        <dbReference type="SAM" id="MobiDB-lite"/>
    </source>
</evidence>
<sequence>MVKDMDGPDKGVSPFTSHSLKASEIPRVSESDENDAIHPGMGSNIENPKKFIPKHYMSQTVSAAGKVTAPRKKILAERNEAPESIYYDTNGQKTSICESILTCVNPGTEISDISSPQGLESDDNEWTTLVDDGSLRPYDPLTNYLSPRPKFLRYTPNRRREIFLRRENEIRAGKHGLCISMGNSFESRKASDGESDSVCGRGSSASSQEGSAQQEDEEVEESDEEIEEPEEKGWKGWNTKMVLESLIGFGLLVFLTIYISSMNSPAPSPSLQALEGPKGGYCKIEKNHTLESFLAIGPESGSESRDQIEEIQRGWDRVRQRALIRGIEEKEMVEHPKMKVQIVQELNEVVYSEGGESEASEVVEDDSKGAVDESGEVVEPQAEDIEQGSDLVMVKTMDFSDCMAENYELQIDGSIEKFDAFRDYEAPSLVERVDFQILASDSANVLNEENGVWVEPVEEVYSEKAGDRGTVAGKMEGIDNVTIRACEVINSERMDNDDTGFEILHREEKGNFEEGITKHLEIESSVKAAIGSVFSMIVAFLVLGFHFKRKKTLGRGSSIIAKPCSGSLTVENGKTIGKDSSMILKSSSGSLSKGQTRTARNESLNPKFVVADQKHSSVLPNREEMDIQHAESLVSHSYSHQTEEPYQDYCRSRAPTIELLGEFVVGEVSSSLRSSGMKNRMLESEESNYSISTENRSGRKANSVPLQFQPAFLESSTIESHSSGRYTSEKKMVNKEVWLSSFPMLSIIYDSALPKLQMFK</sequence>
<evidence type="ECO:0000313" key="3">
    <source>
        <dbReference type="EMBL" id="KAB1218492.1"/>
    </source>
</evidence>
<dbReference type="OrthoDB" id="1938687at2759"/>
<keyword evidence="2" id="KW-0472">Membrane</keyword>
<dbReference type="AlphaFoldDB" id="A0A6A1VZV0"/>
<keyword evidence="4" id="KW-1185">Reference proteome</keyword>
<proteinExistence type="predicted"/>
<keyword evidence="2" id="KW-1133">Transmembrane helix</keyword>
<keyword evidence="2" id="KW-0812">Transmembrane</keyword>
<dbReference type="PANTHER" id="PTHR34775:SF6">
    <property type="entry name" value="TRANSMEMBRANE PROTEIN"/>
    <property type="match status" value="1"/>
</dbReference>
<name>A0A6A1VZV0_9ROSI</name>
<feature type="region of interest" description="Disordered" evidence="1">
    <location>
        <begin position="188"/>
        <end position="233"/>
    </location>
</feature>
<dbReference type="Proteomes" id="UP000516437">
    <property type="component" value="Chromosome 3"/>
</dbReference>
<dbReference type="EMBL" id="RXIC02000021">
    <property type="protein sequence ID" value="KAB1218492.1"/>
    <property type="molecule type" value="Genomic_DNA"/>
</dbReference>
<feature type="compositionally biased region" description="Low complexity" evidence="1">
    <location>
        <begin position="202"/>
        <end position="213"/>
    </location>
</feature>
<evidence type="ECO:0000313" key="4">
    <source>
        <dbReference type="Proteomes" id="UP000516437"/>
    </source>
</evidence>
<evidence type="ECO:0000256" key="2">
    <source>
        <dbReference type="SAM" id="Phobius"/>
    </source>
</evidence>
<reference evidence="3 4" key="1">
    <citation type="journal article" date="2019" name="Plant Biotechnol. J.">
        <title>The red bayberry genome and genetic basis of sex determination.</title>
        <authorList>
            <person name="Jia H.M."/>
            <person name="Jia H.J."/>
            <person name="Cai Q.L."/>
            <person name="Wang Y."/>
            <person name="Zhao H.B."/>
            <person name="Yang W.F."/>
            <person name="Wang G.Y."/>
            <person name="Li Y.H."/>
            <person name="Zhan D.L."/>
            <person name="Shen Y.T."/>
            <person name="Niu Q.F."/>
            <person name="Chang L."/>
            <person name="Qiu J."/>
            <person name="Zhao L."/>
            <person name="Xie H.B."/>
            <person name="Fu W.Y."/>
            <person name="Jin J."/>
            <person name="Li X.W."/>
            <person name="Jiao Y."/>
            <person name="Zhou C.C."/>
            <person name="Tu T."/>
            <person name="Chai C.Y."/>
            <person name="Gao J.L."/>
            <person name="Fan L.J."/>
            <person name="van de Weg E."/>
            <person name="Wang J.Y."/>
            <person name="Gao Z.S."/>
        </authorList>
    </citation>
    <scope>NUCLEOTIDE SEQUENCE [LARGE SCALE GENOMIC DNA]</scope>
    <source>
        <tissue evidence="3">Leaves</tissue>
    </source>
</reference>
<feature type="region of interest" description="Disordered" evidence="1">
    <location>
        <begin position="1"/>
        <end position="47"/>
    </location>
</feature>
<feature type="compositionally biased region" description="Acidic residues" evidence="1">
    <location>
        <begin position="214"/>
        <end position="230"/>
    </location>
</feature>
<feature type="transmembrane region" description="Helical" evidence="2">
    <location>
        <begin position="528"/>
        <end position="547"/>
    </location>
</feature>
<comment type="caution">
    <text evidence="3">The sequence shown here is derived from an EMBL/GenBank/DDBJ whole genome shotgun (WGS) entry which is preliminary data.</text>
</comment>
<accession>A0A6A1VZV0</accession>